<feature type="chain" id="PRO_5047033327" description="PEP-CTERM sorting domain-containing protein" evidence="3">
    <location>
        <begin position="31"/>
        <end position="376"/>
    </location>
</feature>
<gene>
    <name evidence="4" type="ORF">HLB44_02045</name>
</gene>
<feature type="transmembrane region" description="Helical" evidence="2">
    <location>
        <begin position="350"/>
        <end position="371"/>
    </location>
</feature>
<comment type="caution">
    <text evidence="4">The sequence shown here is derived from an EMBL/GenBank/DDBJ whole genome shotgun (WGS) entry which is preliminary data.</text>
</comment>
<keyword evidence="2" id="KW-0472">Membrane</keyword>
<name>A0ABX2EBG7_9BURK</name>
<dbReference type="EMBL" id="JABRWJ010000001">
    <property type="protein sequence ID" value="NRF65759.1"/>
    <property type="molecule type" value="Genomic_DNA"/>
</dbReference>
<protein>
    <recommendedName>
        <fullName evidence="6">PEP-CTERM sorting domain-containing protein</fullName>
    </recommendedName>
</protein>
<feature type="signal peptide" evidence="3">
    <location>
        <begin position="1"/>
        <end position="30"/>
    </location>
</feature>
<proteinExistence type="predicted"/>
<accession>A0ABX2EBG7</accession>
<evidence type="ECO:0000313" key="4">
    <source>
        <dbReference type="EMBL" id="NRF65759.1"/>
    </source>
</evidence>
<keyword evidence="2" id="KW-1133">Transmembrane helix</keyword>
<sequence length="376" mass="39971">MGSIDLRLRTRHLAALCALLASLAVADAQAQAAKPLAPLPALQTPIGAPQRSTPANDPIILQLQLRDPNDATRGRIQKVNVTYVKTDRKQGEDDFAYAARLTREKAAAIADATNALVPGTAKAIDKEVNVIVGYRRNAQGRYLRDRFGFFIPIYKKFKQGYVEFTNLVNDPRLKNDPQMMGQQVVFGERVRQQNGTIKIVGGNPTGEPGGGVWGQGEIPGVPPPPPPSSGSSMGSMMGSAGTSSGISIGDFPGDPTSTPYAAFGVFEVDSFGDPITSPDGGVPVAVVDIVSGQTANDVLQSLYLLLQEMNIEATLDLAESLLFIDGLGANQQVYWNETDTGLEFGMSAAFIVPLPDSLGLALTGLMLMAGLRSTRR</sequence>
<reference evidence="4 5" key="1">
    <citation type="submission" date="2020-05" db="EMBL/GenBank/DDBJ databases">
        <title>Aquincola sp. isolate from soil.</title>
        <authorList>
            <person name="Han J."/>
            <person name="Kim D.-U."/>
        </authorList>
    </citation>
    <scope>NUCLEOTIDE SEQUENCE [LARGE SCALE GENOMIC DNA]</scope>
    <source>
        <strain evidence="4 5">S2</strain>
    </source>
</reference>
<evidence type="ECO:0000256" key="1">
    <source>
        <dbReference type="SAM" id="MobiDB-lite"/>
    </source>
</evidence>
<evidence type="ECO:0000256" key="2">
    <source>
        <dbReference type="SAM" id="Phobius"/>
    </source>
</evidence>
<organism evidence="4 5">
    <name type="scientific">Pseudaquabacterium terrae</name>
    <dbReference type="NCBI Taxonomy" id="2732868"/>
    <lineage>
        <taxon>Bacteria</taxon>
        <taxon>Pseudomonadati</taxon>
        <taxon>Pseudomonadota</taxon>
        <taxon>Betaproteobacteria</taxon>
        <taxon>Burkholderiales</taxon>
        <taxon>Sphaerotilaceae</taxon>
        <taxon>Pseudaquabacterium</taxon>
    </lineage>
</organism>
<dbReference type="RefSeq" id="WP_173120083.1">
    <property type="nucleotide sequence ID" value="NZ_JABRWJ010000001.1"/>
</dbReference>
<keyword evidence="5" id="KW-1185">Reference proteome</keyword>
<evidence type="ECO:0000256" key="3">
    <source>
        <dbReference type="SAM" id="SignalP"/>
    </source>
</evidence>
<keyword evidence="3" id="KW-0732">Signal</keyword>
<feature type="compositionally biased region" description="Low complexity" evidence="1">
    <location>
        <begin position="229"/>
        <end position="240"/>
    </location>
</feature>
<dbReference type="Proteomes" id="UP000737171">
    <property type="component" value="Unassembled WGS sequence"/>
</dbReference>
<feature type="region of interest" description="Disordered" evidence="1">
    <location>
        <begin position="217"/>
        <end position="240"/>
    </location>
</feature>
<evidence type="ECO:0000313" key="5">
    <source>
        <dbReference type="Proteomes" id="UP000737171"/>
    </source>
</evidence>
<keyword evidence="2" id="KW-0812">Transmembrane</keyword>
<evidence type="ECO:0008006" key="6">
    <source>
        <dbReference type="Google" id="ProtNLM"/>
    </source>
</evidence>